<dbReference type="InterPro" id="IPR012292">
    <property type="entry name" value="Globin/Proto"/>
</dbReference>
<accession>A0ABW5DWB8</accession>
<gene>
    <name evidence="3" type="ORF">ACFSM5_17880</name>
</gene>
<keyword evidence="1" id="KW-0561">Oxygen transport</keyword>
<organism evidence="3 4">
    <name type="scientific">Lacibacterium aquatile</name>
    <dbReference type="NCBI Taxonomy" id="1168082"/>
    <lineage>
        <taxon>Bacteria</taxon>
        <taxon>Pseudomonadati</taxon>
        <taxon>Pseudomonadota</taxon>
        <taxon>Alphaproteobacteria</taxon>
        <taxon>Rhodospirillales</taxon>
        <taxon>Rhodospirillaceae</taxon>
    </lineage>
</organism>
<name>A0ABW5DWB8_9PROT</name>
<proteinExistence type="inferred from homology"/>
<evidence type="ECO:0000259" key="2">
    <source>
        <dbReference type="Pfam" id="PF00042"/>
    </source>
</evidence>
<dbReference type="Pfam" id="PF00042">
    <property type="entry name" value="Globin"/>
    <property type="match status" value="1"/>
</dbReference>
<dbReference type="SUPFAM" id="SSF46458">
    <property type="entry name" value="Globin-like"/>
    <property type="match status" value="1"/>
</dbReference>
<dbReference type="InterPro" id="IPR009050">
    <property type="entry name" value="Globin-like_sf"/>
</dbReference>
<comment type="caution">
    <text evidence="3">The sequence shown here is derived from an EMBL/GenBank/DDBJ whole genome shotgun (WGS) entry which is preliminary data.</text>
</comment>
<dbReference type="EMBL" id="JBHUIP010000014">
    <property type="protein sequence ID" value="MFD2264780.1"/>
    <property type="molecule type" value="Genomic_DNA"/>
</dbReference>
<dbReference type="RefSeq" id="WP_379877906.1">
    <property type="nucleotide sequence ID" value="NZ_JBHUIP010000014.1"/>
</dbReference>
<dbReference type="InterPro" id="IPR000971">
    <property type="entry name" value="Globin"/>
</dbReference>
<comment type="similarity">
    <text evidence="1">Belongs to the globin family.</text>
</comment>
<protein>
    <submittedName>
        <fullName evidence="3">Globin domain-containing protein</fullName>
    </submittedName>
</protein>
<evidence type="ECO:0000313" key="4">
    <source>
        <dbReference type="Proteomes" id="UP001597295"/>
    </source>
</evidence>
<keyword evidence="4" id="KW-1185">Reference proteome</keyword>
<dbReference type="Gene3D" id="1.10.490.10">
    <property type="entry name" value="Globins"/>
    <property type="match status" value="1"/>
</dbReference>
<keyword evidence="1" id="KW-0408">Iron</keyword>
<keyword evidence="1" id="KW-0479">Metal-binding</keyword>
<dbReference type="Proteomes" id="UP001597295">
    <property type="component" value="Unassembled WGS sequence"/>
</dbReference>
<keyword evidence="1" id="KW-0349">Heme</keyword>
<sequence length="148" mass="16853">MIEKLVMNNEAEFVRQQILDVIRAGQGMEMARAFYDRLFTAEPDLRGLFRSDMETLNRKMIMTLKSLFDTMPDKKGIDDVAPNLAVPHLGLGLTDQHYELFVTCLIRAAEDVRGYRMPPEASAPLRRYFIALGAAMRGFEDRLRAPNG</sequence>
<feature type="domain" description="Globin" evidence="2">
    <location>
        <begin position="33"/>
        <end position="128"/>
    </location>
</feature>
<evidence type="ECO:0000313" key="3">
    <source>
        <dbReference type="EMBL" id="MFD2264780.1"/>
    </source>
</evidence>
<evidence type="ECO:0000256" key="1">
    <source>
        <dbReference type="RuleBase" id="RU000356"/>
    </source>
</evidence>
<reference evidence="4" key="1">
    <citation type="journal article" date="2019" name="Int. J. Syst. Evol. Microbiol.">
        <title>The Global Catalogue of Microorganisms (GCM) 10K type strain sequencing project: providing services to taxonomists for standard genome sequencing and annotation.</title>
        <authorList>
            <consortium name="The Broad Institute Genomics Platform"/>
            <consortium name="The Broad Institute Genome Sequencing Center for Infectious Disease"/>
            <person name="Wu L."/>
            <person name="Ma J."/>
        </authorList>
    </citation>
    <scope>NUCLEOTIDE SEQUENCE [LARGE SCALE GENOMIC DNA]</scope>
    <source>
        <strain evidence="4">CGMCC 1.19062</strain>
    </source>
</reference>
<keyword evidence="1" id="KW-0813">Transport</keyword>